<dbReference type="NCBIfam" id="NF033516">
    <property type="entry name" value="transpos_IS3"/>
    <property type="match status" value="1"/>
</dbReference>
<feature type="region of interest" description="Disordered" evidence="1">
    <location>
        <begin position="179"/>
        <end position="227"/>
    </location>
</feature>
<dbReference type="InterPro" id="IPR048020">
    <property type="entry name" value="Transpos_IS3"/>
</dbReference>
<dbReference type="Gene3D" id="3.30.420.10">
    <property type="entry name" value="Ribonuclease H-like superfamily/Ribonuclease H"/>
    <property type="match status" value="1"/>
</dbReference>
<organism evidence="3 4">
    <name type="scientific">Bifidobacterium catenulatum DSM 16992 = JCM 1194 = LMG 11043</name>
    <dbReference type="NCBI Taxonomy" id="566552"/>
    <lineage>
        <taxon>Bacteria</taxon>
        <taxon>Bacillati</taxon>
        <taxon>Actinomycetota</taxon>
        <taxon>Actinomycetes</taxon>
        <taxon>Bifidobacteriales</taxon>
        <taxon>Bifidobacteriaceae</taxon>
        <taxon>Bifidobacterium</taxon>
    </lineage>
</organism>
<dbReference type="Proteomes" id="UP000003882">
    <property type="component" value="Unassembled WGS sequence"/>
</dbReference>
<dbReference type="PANTHER" id="PTHR46889">
    <property type="entry name" value="TRANSPOSASE INSF FOR INSERTION SEQUENCE IS3B-RELATED"/>
    <property type="match status" value="1"/>
</dbReference>
<dbReference type="InterPro" id="IPR012337">
    <property type="entry name" value="RNaseH-like_sf"/>
</dbReference>
<sequence length="227" mass="25707">MCLVHEFGQRVSAKSVPGVMRRMGLRCAIRSRNPWRRYDSYRGETGDHVHNLLKRDFDSARPFSKLGTDVTEFKVAGSKAYLAPVYDMASKEIVAWDVSRSPDLGQQKRLLVMLAERLPAGVEPILHSDMGWQYQHQWWRGELERLGIRQSMSRKGNCLDNAAAEQVFGHLKDEFYRGRESSTRTNSSNANWTPTSSIGTPDGARYDSRDIPRRSSGACPSRSRAVS</sequence>
<feature type="compositionally biased region" description="Polar residues" evidence="1">
    <location>
        <begin position="183"/>
        <end position="199"/>
    </location>
</feature>
<reference evidence="3 4" key="1">
    <citation type="submission" date="2008-10" db="EMBL/GenBank/DDBJ databases">
        <title>Draft genome sequence of Bifidobacterium catenulatum (DSM 16992).</title>
        <authorList>
            <person name="Sudarsanam P."/>
            <person name="Ley R."/>
            <person name="Guruge J."/>
            <person name="Turnbaugh P.J."/>
            <person name="Mahowald M."/>
            <person name="Liep D."/>
            <person name="Gordon J."/>
        </authorList>
    </citation>
    <scope>NUCLEOTIDE SEQUENCE [LARGE SCALE GENOMIC DNA]</scope>
    <source>
        <strain evidence="3 4">DSM 16992</strain>
    </source>
</reference>
<gene>
    <name evidence="3" type="ORF">BIFCAT_00564</name>
</gene>
<feature type="domain" description="Integrase catalytic" evidence="2">
    <location>
        <begin position="58"/>
        <end position="227"/>
    </location>
</feature>
<dbReference type="Pfam" id="PF00665">
    <property type="entry name" value="rve"/>
    <property type="match status" value="1"/>
</dbReference>
<reference evidence="3 4" key="2">
    <citation type="submission" date="2008-10" db="EMBL/GenBank/DDBJ databases">
        <authorList>
            <person name="Fulton L."/>
            <person name="Clifton S."/>
            <person name="Fulton B."/>
            <person name="Xu J."/>
            <person name="Minx P."/>
            <person name="Pepin K.H."/>
            <person name="Johnson M."/>
            <person name="Bhonagiri V."/>
            <person name="Nash W.E."/>
            <person name="Mardis E.R."/>
            <person name="Wilson R.K."/>
        </authorList>
    </citation>
    <scope>NUCLEOTIDE SEQUENCE [LARGE SCALE GENOMIC DNA]</scope>
    <source>
        <strain evidence="3 4">DSM 16992</strain>
    </source>
</reference>
<evidence type="ECO:0000313" key="4">
    <source>
        <dbReference type="Proteomes" id="UP000003882"/>
    </source>
</evidence>
<dbReference type="InterPro" id="IPR036397">
    <property type="entry name" value="RNaseH_sf"/>
</dbReference>
<name>B6XTT6_9BIFI</name>
<dbReference type="GO" id="GO:0015074">
    <property type="term" value="P:DNA integration"/>
    <property type="evidence" value="ECO:0007669"/>
    <property type="project" value="InterPro"/>
</dbReference>
<dbReference type="AlphaFoldDB" id="B6XTT6"/>
<evidence type="ECO:0000256" key="1">
    <source>
        <dbReference type="SAM" id="MobiDB-lite"/>
    </source>
</evidence>
<dbReference type="eggNOG" id="COG2801">
    <property type="taxonomic scope" value="Bacteria"/>
</dbReference>
<protein>
    <submittedName>
        <fullName evidence="3">Integrase core domain protein</fullName>
    </submittedName>
</protein>
<dbReference type="SUPFAM" id="SSF53098">
    <property type="entry name" value="Ribonuclease H-like"/>
    <property type="match status" value="1"/>
</dbReference>
<evidence type="ECO:0000313" key="3">
    <source>
        <dbReference type="EMBL" id="EEB21606.1"/>
    </source>
</evidence>
<feature type="compositionally biased region" description="Basic and acidic residues" evidence="1">
    <location>
        <begin position="204"/>
        <end position="213"/>
    </location>
</feature>
<dbReference type="InterPro" id="IPR001584">
    <property type="entry name" value="Integrase_cat-core"/>
</dbReference>
<dbReference type="InterPro" id="IPR050900">
    <property type="entry name" value="Transposase_IS3/IS150/IS904"/>
</dbReference>
<dbReference type="GO" id="GO:0003676">
    <property type="term" value="F:nucleic acid binding"/>
    <property type="evidence" value="ECO:0007669"/>
    <property type="project" value="InterPro"/>
</dbReference>
<accession>B6XTT6</accession>
<dbReference type="PANTHER" id="PTHR46889:SF4">
    <property type="entry name" value="TRANSPOSASE INSO FOR INSERTION SEQUENCE ELEMENT IS911B-RELATED"/>
    <property type="match status" value="1"/>
</dbReference>
<dbReference type="PROSITE" id="PS50994">
    <property type="entry name" value="INTEGRASE"/>
    <property type="match status" value="1"/>
</dbReference>
<evidence type="ECO:0000259" key="2">
    <source>
        <dbReference type="PROSITE" id="PS50994"/>
    </source>
</evidence>
<proteinExistence type="predicted"/>
<comment type="caution">
    <text evidence="3">The sequence shown here is derived from an EMBL/GenBank/DDBJ whole genome shotgun (WGS) entry which is preliminary data.</text>
</comment>
<dbReference type="EMBL" id="ABXY01000011">
    <property type="protein sequence ID" value="EEB21606.1"/>
    <property type="molecule type" value="Genomic_DNA"/>
</dbReference>